<evidence type="ECO:0000313" key="1">
    <source>
        <dbReference type="EMBL" id="MBB1153508.1"/>
    </source>
</evidence>
<dbReference type="AlphaFoldDB" id="A0A7W3ZAB4"/>
<reference evidence="1 2" key="1">
    <citation type="submission" date="2020-08" db="EMBL/GenBank/DDBJ databases">
        <title>Amycolatopsis sp. nov. DR6-1 isolated from Dendrobium heterocarpum.</title>
        <authorList>
            <person name="Tedsree N."/>
            <person name="Kuncharoen N."/>
            <person name="Likhitwitayawuid K."/>
            <person name="Tanasupawat S."/>
        </authorList>
    </citation>
    <scope>NUCLEOTIDE SEQUENCE [LARGE SCALE GENOMIC DNA]</scope>
    <source>
        <strain evidence="1 2">DR6-1</strain>
    </source>
</reference>
<dbReference type="EMBL" id="JACGZW010000003">
    <property type="protein sequence ID" value="MBB1153508.1"/>
    <property type="molecule type" value="Genomic_DNA"/>
</dbReference>
<dbReference type="RefSeq" id="WP_182890629.1">
    <property type="nucleotide sequence ID" value="NZ_JACGZW010000003.1"/>
</dbReference>
<keyword evidence="2" id="KW-1185">Reference proteome</keyword>
<gene>
    <name evidence="1" type="ORF">H4281_10240</name>
</gene>
<dbReference type="Proteomes" id="UP000526734">
    <property type="component" value="Unassembled WGS sequence"/>
</dbReference>
<organism evidence="1 2">
    <name type="scientific">Amycolatopsis dendrobii</name>
    <dbReference type="NCBI Taxonomy" id="2760662"/>
    <lineage>
        <taxon>Bacteria</taxon>
        <taxon>Bacillati</taxon>
        <taxon>Actinomycetota</taxon>
        <taxon>Actinomycetes</taxon>
        <taxon>Pseudonocardiales</taxon>
        <taxon>Pseudonocardiaceae</taxon>
        <taxon>Amycolatopsis</taxon>
    </lineage>
</organism>
<accession>A0A7W3ZAB4</accession>
<name>A0A7W3ZAB4_9PSEU</name>
<proteinExistence type="predicted"/>
<comment type="caution">
    <text evidence="1">The sequence shown here is derived from an EMBL/GenBank/DDBJ whole genome shotgun (WGS) entry which is preliminary data.</text>
</comment>
<evidence type="ECO:0000313" key="2">
    <source>
        <dbReference type="Proteomes" id="UP000526734"/>
    </source>
</evidence>
<sequence length="68" mass="7226">MITAKIACTQKLDNGGEGEDRATAVTFTLTEDNENTGVVSAVVTMTVTGEAGDQLAYRPYTLQIVESE</sequence>
<protein>
    <submittedName>
        <fullName evidence="1">Uncharacterized protein</fullName>
    </submittedName>
</protein>